<dbReference type="EMBL" id="JAHRHJ020000009">
    <property type="protein sequence ID" value="KAH9302065.1"/>
    <property type="molecule type" value="Genomic_DNA"/>
</dbReference>
<proteinExistence type="predicted"/>
<accession>A0AA38FH25</accession>
<sequence length="67" mass="7286">LLRKKSWSQLDCKLVTPLAQLIVPNVGNLLPDPTPLSTQPIVNQIPADGVLCHLISVEVFQWSGIGI</sequence>
<protein>
    <submittedName>
        <fullName evidence="1">Uncharacterized protein</fullName>
    </submittedName>
</protein>
<reference evidence="1 2" key="1">
    <citation type="journal article" date="2021" name="Nat. Plants">
        <title>The Taxus genome provides insights into paclitaxel biosynthesis.</title>
        <authorList>
            <person name="Xiong X."/>
            <person name="Gou J."/>
            <person name="Liao Q."/>
            <person name="Li Y."/>
            <person name="Zhou Q."/>
            <person name="Bi G."/>
            <person name="Li C."/>
            <person name="Du R."/>
            <person name="Wang X."/>
            <person name="Sun T."/>
            <person name="Guo L."/>
            <person name="Liang H."/>
            <person name="Lu P."/>
            <person name="Wu Y."/>
            <person name="Zhang Z."/>
            <person name="Ro D.K."/>
            <person name="Shang Y."/>
            <person name="Huang S."/>
            <person name="Yan J."/>
        </authorList>
    </citation>
    <scope>NUCLEOTIDE SEQUENCE [LARGE SCALE GENOMIC DNA]</scope>
    <source>
        <strain evidence="1">Ta-2019</strain>
    </source>
</reference>
<comment type="caution">
    <text evidence="1">The sequence shown here is derived from an EMBL/GenBank/DDBJ whole genome shotgun (WGS) entry which is preliminary data.</text>
</comment>
<evidence type="ECO:0000313" key="1">
    <source>
        <dbReference type="EMBL" id="KAH9302065.1"/>
    </source>
</evidence>
<name>A0AA38FH25_TAXCH</name>
<organism evidence="1 2">
    <name type="scientific">Taxus chinensis</name>
    <name type="common">Chinese yew</name>
    <name type="synonym">Taxus wallichiana var. chinensis</name>
    <dbReference type="NCBI Taxonomy" id="29808"/>
    <lineage>
        <taxon>Eukaryota</taxon>
        <taxon>Viridiplantae</taxon>
        <taxon>Streptophyta</taxon>
        <taxon>Embryophyta</taxon>
        <taxon>Tracheophyta</taxon>
        <taxon>Spermatophyta</taxon>
        <taxon>Pinopsida</taxon>
        <taxon>Pinidae</taxon>
        <taxon>Conifers II</taxon>
        <taxon>Cupressales</taxon>
        <taxon>Taxaceae</taxon>
        <taxon>Taxus</taxon>
    </lineage>
</organism>
<dbReference type="Proteomes" id="UP000824469">
    <property type="component" value="Unassembled WGS sequence"/>
</dbReference>
<evidence type="ECO:0000313" key="2">
    <source>
        <dbReference type="Proteomes" id="UP000824469"/>
    </source>
</evidence>
<feature type="non-terminal residue" evidence="1">
    <location>
        <position position="1"/>
    </location>
</feature>
<gene>
    <name evidence="1" type="ORF">KI387_013648</name>
</gene>
<keyword evidence="2" id="KW-1185">Reference proteome</keyword>
<feature type="non-terminal residue" evidence="1">
    <location>
        <position position="67"/>
    </location>
</feature>
<dbReference type="AlphaFoldDB" id="A0AA38FH25"/>